<dbReference type="EMBL" id="BARS01015580">
    <property type="protein sequence ID" value="GAF92048.1"/>
    <property type="molecule type" value="Genomic_DNA"/>
</dbReference>
<organism evidence="2">
    <name type="scientific">marine sediment metagenome</name>
    <dbReference type="NCBI Taxonomy" id="412755"/>
    <lineage>
        <taxon>unclassified sequences</taxon>
        <taxon>metagenomes</taxon>
        <taxon>ecological metagenomes</taxon>
    </lineage>
</organism>
<feature type="domain" description="CdsD C-terminal" evidence="1">
    <location>
        <begin position="137"/>
        <end position="171"/>
    </location>
</feature>
<dbReference type="Pfam" id="PF23862">
    <property type="entry name" value="CdsD_C"/>
    <property type="match status" value="1"/>
</dbReference>
<accession>X0TEU4</accession>
<comment type="caution">
    <text evidence="2">The sequence shown here is derived from an EMBL/GenBank/DDBJ whole genome shotgun (WGS) entry which is preliminary data.</text>
</comment>
<feature type="non-terminal residue" evidence="2">
    <location>
        <position position="1"/>
    </location>
</feature>
<evidence type="ECO:0000313" key="2">
    <source>
        <dbReference type="EMBL" id="GAF92048.1"/>
    </source>
</evidence>
<name>X0TEU4_9ZZZZ</name>
<sequence>ARNKKQTFVLGALVLVGLVLGARVLSKRPASAKAAGPVAELVPERASSLSSIMASEAASTVNTERDEYIRRISHDIARDLFEFHADLYPLVRPPQPDLPVPAAAPGHPPGQATEELVRTRAAELELQSTLHSEIPVAVINGRVLAVDDTIDGFRVVEIRSGSCVVEQAGVQVHLAIPPD</sequence>
<proteinExistence type="predicted"/>
<dbReference type="AlphaFoldDB" id="X0TEU4"/>
<gene>
    <name evidence="2" type="ORF">S01H1_25755</name>
</gene>
<evidence type="ECO:0000259" key="1">
    <source>
        <dbReference type="Pfam" id="PF23862"/>
    </source>
</evidence>
<protein>
    <recommendedName>
        <fullName evidence="1">CdsD C-terminal domain-containing protein</fullName>
    </recommendedName>
</protein>
<dbReference type="InterPro" id="IPR056283">
    <property type="entry name" value="CdsD_C"/>
</dbReference>
<reference evidence="2" key="1">
    <citation type="journal article" date="2014" name="Front. Microbiol.">
        <title>High frequency of phylogenetically diverse reductive dehalogenase-homologous genes in deep subseafloor sedimentary metagenomes.</title>
        <authorList>
            <person name="Kawai M."/>
            <person name="Futagami T."/>
            <person name="Toyoda A."/>
            <person name="Takaki Y."/>
            <person name="Nishi S."/>
            <person name="Hori S."/>
            <person name="Arai W."/>
            <person name="Tsubouchi T."/>
            <person name="Morono Y."/>
            <person name="Uchiyama I."/>
            <person name="Ito T."/>
            <person name="Fujiyama A."/>
            <person name="Inagaki F."/>
            <person name="Takami H."/>
        </authorList>
    </citation>
    <scope>NUCLEOTIDE SEQUENCE</scope>
    <source>
        <strain evidence="2">Expedition CK06-06</strain>
    </source>
</reference>